<organism evidence="2 3">
    <name type="scientific">Phytophthora oleae</name>
    <dbReference type="NCBI Taxonomy" id="2107226"/>
    <lineage>
        <taxon>Eukaryota</taxon>
        <taxon>Sar</taxon>
        <taxon>Stramenopiles</taxon>
        <taxon>Oomycota</taxon>
        <taxon>Peronosporomycetes</taxon>
        <taxon>Peronosporales</taxon>
        <taxon>Peronosporaceae</taxon>
        <taxon>Phytophthora</taxon>
    </lineage>
</organism>
<evidence type="ECO:0000256" key="1">
    <source>
        <dbReference type="SAM" id="MobiDB-lite"/>
    </source>
</evidence>
<keyword evidence="3" id="KW-1185">Reference proteome</keyword>
<dbReference type="AlphaFoldDB" id="A0ABD3EVT5"/>
<sequence>MAYSPEQYQANKERIKAAQKRYYQRTREARLSYQKRYDNKNREQIRARKRKT</sequence>
<evidence type="ECO:0000313" key="2">
    <source>
        <dbReference type="EMBL" id="KAL3657124.1"/>
    </source>
</evidence>
<feature type="region of interest" description="Disordered" evidence="1">
    <location>
        <begin position="29"/>
        <end position="52"/>
    </location>
</feature>
<gene>
    <name evidence="2" type="ORF">V7S43_017918</name>
</gene>
<protein>
    <submittedName>
        <fullName evidence="2">Uncharacterized protein</fullName>
    </submittedName>
</protein>
<reference evidence="2 3" key="1">
    <citation type="submission" date="2024-09" db="EMBL/GenBank/DDBJ databases">
        <title>Genome sequencing and assembly of Phytophthora oleae, isolate VK10A, causative agent of rot of olive drupes.</title>
        <authorList>
            <person name="Conti Taguali S."/>
            <person name="Riolo M."/>
            <person name="La Spada F."/>
            <person name="Cacciola S.O."/>
            <person name="Dionisio G."/>
        </authorList>
    </citation>
    <scope>NUCLEOTIDE SEQUENCE [LARGE SCALE GENOMIC DNA]</scope>
    <source>
        <strain evidence="2 3">VK10A</strain>
    </source>
</reference>
<dbReference type="EMBL" id="JBIMZQ010000068">
    <property type="protein sequence ID" value="KAL3657124.1"/>
    <property type="molecule type" value="Genomic_DNA"/>
</dbReference>
<evidence type="ECO:0000313" key="3">
    <source>
        <dbReference type="Proteomes" id="UP001632037"/>
    </source>
</evidence>
<dbReference type="Proteomes" id="UP001632037">
    <property type="component" value="Unassembled WGS sequence"/>
</dbReference>
<accession>A0ABD3EVT5</accession>
<name>A0ABD3EVT5_9STRA</name>
<proteinExistence type="predicted"/>
<comment type="caution">
    <text evidence="2">The sequence shown here is derived from an EMBL/GenBank/DDBJ whole genome shotgun (WGS) entry which is preliminary data.</text>
</comment>
<feature type="compositionally biased region" description="Basic and acidic residues" evidence="1">
    <location>
        <begin position="29"/>
        <end position="46"/>
    </location>
</feature>